<comment type="caution">
    <text evidence="12">The sequence shown here is derived from an EMBL/GenBank/DDBJ whole genome shotgun (WGS) entry which is preliminary data.</text>
</comment>
<dbReference type="EMBL" id="STGX01000005">
    <property type="protein sequence ID" value="THV29614.1"/>
    <property type="molecule type" value="Genomic_DNA"/>
</dbReference>
<dbReference type="OrthoDB" id="9806954at2"/>
<keyword evidence="6" id="KW-0067">ATP-binding</keyword>
<dbReference type="GO" id="GO:0006310">
    <property type="term" value="P:DNA recombination"/>
    <property type="evidence" value="ECO:0007669"/>
    <property type="project" value="InterPro"/>
</dbReference>
<dbReference type="InterPro" id="IPR027417">
    <property type="entry name" value="P-loop_NTPase"/>
</dbReference>
<evidence type="ECO:0000256" key="8">
    <source>
        <dbReference type="ARBA" id="ARBA00033408"/>
    </source>
</evidence>
<dbReference type="GO" id="GO:0009432">
    <property type="term" value="P:SOS response"/>
    <property type="evidence" value="ECO:0007669"/>
    <property type="project" value="TreeGrafter"/>
</dbReference>
<evidence type="ECO:0000256" key="5">
    <source>
        <dbReference type="ARBA" id="ARBA00022763"/>
    </source>
</evidence>
<evidence type="ECO:0000259" key="11">
    <source>
        <dbReference type="Pfam" id="PF02463"/>
    </source>
</evidence>
<evidence type="ECO:0000256" key="7">
    <source>
        <dbReference type="ARBA" id="ARBA00023204"/>
    </source>
</evidence>
<feature type="coiled-coil region" evidence="10">
    <location>
        <begin position="341"/>
        <end position="368"/>
    </location>
</feature>
<evidence type="ECO:0000313" key="13">
    <source>
        <dbReference type="Proteomes" id="UP000305792"/>
    </source>
</evidence>
<dbReference type="SUPFAM" id="SSF52540">
    <property type="entry name" value="P-loop containing nucleoside triphosphate hydrolases"/>
    <property type="match status" value="1"/>
</dbReference>
<evidence type="ECO:0000256" key="4">
    <source>
        <dbReference type="ARBA" id="ARBA00022741"/>
    </source>
</evidence>
<dbReference type="Pfam" id="PF02463">
    <property type="entry name" value="SMC_N"/>
    <property type="match status" value="1"/>
</dbReference>
<evidence type="ECO:0000313" key="12">
    <source>
        <dbReference type="EMBL" id="THV29614.1"/>
    </source>
</evidence>
<dbReference type="PANTHER" id="PTHR11059">
    <property type="entry name" value="DNA REPAIR PROTEIN RECN"/>
    <property type="match status" value="1"/>
</dbReference>
<organism evidence="12 13">
    <name type="scientific">Glycomyces paridis</name>
    <dbReference type="NCBI Taxonomy" id="2126555"/>
    <lineage>
        <taxon>Bacteria</taxon>
        <taxon>Bacillati</taxon>
        <taxon>Actinomycetota</taxon>
        <taxon>Actinomycetes</taxon>
        <taxon>Glycomycetales</taxon>
        <taxon>Glycomycetaceae</taxon>
        <taxon>Glycomyces</taxon>
    </lineage>
</organism>
<sequence length="582" mass="60722">MLEELRIQNLGVIADATLPLDSGLTCITGETGAGKTMVVAGLGLLFGGRASRAPLGADRALVEGRLSVGEAALELRERAIEAGADLEDGELLLARSVSAEGRSKAWVGGRGAPVGVLSELGELAISVHGQSDQMRLLQAAEQRAALDRFAGADHGKVLDAYRAVYAELGACASELSRLRTSAREMAREADLLRLGLDEVTAVDPQEGEEEELGEESRRLENAEALRLAAATAHAAITGDPATGDGGASDTVGAAARALEHDAHADPKLAEFAERLAQAGVLLAEAAVDLSSYLDDLSADPRRLEEIYQRQAALKTLYRKYAEDLPGVLAWAENARKRLEELDVSDERVAELEARHEDLTARTADLATQLRASRREAAARFSESVSTELKGLAMPHATVTASVEPRPAGRGGVDLAVGSGAEAAVSGATEDGADEVELLLRPHPGAVPAALHKGASGGELSRVMLAIEVVFAEIGGPPVLVFDEVDAGVGGGAAIEIGRCLAKLARTHQVLVVTHLPQVAAFADRHLVVSKDTSGAVTVSGVRVVDDAARARELARMLAGMPDSHLGVAHAEELLAEAAKMKS</sequence>
<dbReference type="PANTHER" id="PTHR11059:SF0">
    <property type="entry name" value="DNA REPAIR PROTEIN RECN"/>
    <property type="match status" value="1"/>
</dbReference>
<dbReference type="PIRSF" id="PIRSF003128">
    <property type="entry name" value="RecN"/>
    <property type="match status" value="1"/>
</dbReference>
<evidence type="ECO:0000256" key="6">
    <source>
        <dbReference type="ARBA" id="ARBA00022840"/>
    </source>
</evidence>
<evidence type="ECO:0000256" key="2">
    <source>
        <dbReference type="ARBA" id="ARBA00009441"/>
    </source>
</evidence>
<evidence type="ECO:0000256" key="3">
    <source>
        <dbReference type="ARBA" id="ARBA00021315"/>
    </source>
</evidence>
<dbReference type="InterPro" id="IPR004604">
    <property type="entry name" value="DNA_recomb/repair_RecN"/>
</dbReference>
<name>A0A4S8PMU2_9ACTN</name>
<dbReference type="RefSeq" id="WP_136529357.1">
    <property type="nucleotide sequence ID" value="NZ_STGX01000005.1"/>
</dbReference>
<dbReference type="GO" id="GO:0043590">
    <property type="term" value="C:bacterial nucleoid"/>
    <property type="evidence" value="ECO:0007669"/>
    <property type="project" value="TreeGrafter"/>
</dbReference>
<evidence type="ECO:0000256" key="10">
    <source>
        <dbReference type="SAM" id="Coils"/>
    </source>
</evidence>
<comment type="similarity">
    <text evidence="2 9">Belongs to the RecN family.</text>
</comment>
<dbReference type="CDD" id="cd03241">
    <property type="entry name" value="ABC_RecN"/>
    <property type="match status" value="1"/>
</dbReference>
<dbReference type="GO" id="GO:0005524">
    <property type="term" value="F:ATP binding"/>
    <property type="evidence" value="ECO:0007669"/>
    <property type="project" value="UniProtKB-KW"/>
</dbReference>
<evidence type="ECO:0000256" key="9">
    <source>
        <dbReference type="PIRNR" id="PIRNR003128"/>
    </source>
</evidence>
<dbReference type="FunFam" id="3.40.50.300:FF:000356">
    <property type="entry name" value="DNA repair protein RecN"/>
    <property type="match status" value="1"/>
</dbReference>
<keyword evidence="4" id="KW-0547">Nucleotide-binding</keyword>
<feature type="domain" description="RecF/RecN/SMC N-terminal" evidence="11">
    <location>
        <begin position="1"/>
        <end position="533"/>
    </location>
</feature>
<keyword evidence="7 9" id="KW-0234">DNA repair</keyword>
<accession>A0A4S8PMU2</accession>
<reference evidence="12 13" key="1">
    <citation type="journal article" date="2018" name="Int. J. Syst. Evol. Microbiol.">
        <title>Glycomyces paridis sp. nov., isolated from the medicinal plant Paris polyphylla.</title>
        <authorList>
            <person name="Fang X.M."/>
            <person name="Bai J.L."/>
            <person name="Su J."/>
            <person name="Zhao L.L."/>
            <person name="Liu H.Y."/>
            <person name="Ma B.P."/>
            <person name="Zhang Y.Q."/>
            <person name="Yu L.Y."/>
        </authorList>
    </citation>
    <scope>NUCLEOTIDE SEQUENCE [LARGE SCALE GENOMIC DNA]</scope>
    <source>
        <strain evidence="12 13">CPCC 204357</strain>
    </source>
</reference>
<keyword evidence="10" id="KW-0175">Coiled coil</keyword>
<dbReference type="AlphaFoldDB" id="A0A4S8PMU2"/>
<keyword evidence="5 9" id="KW-0227">DNA damage</keyword>
<dbReference type="GO" id="GO:0006281">
    <property type="term" value="P:DNA repair"/>
    <property type="evidence" value="ECO:0007669"/>
    <property type="project" value="UniProtKB-KW"/>
</dbReference>
<dbReference type="InterPro" id="IPR003395">
    <property type="entry name" value="RecF/RecN/SMC_N"/>
</dbReference>
<dbReference type="NCBIfam" id="TIGR00634">
    <property type="entry name" value="recN"/>
    <property type="match status" value="1"/>
</dbReference>
<comment type="function">
    <text evidence="1 9">May be involved in recombinational repair of damaged DNA.</text>
</comment>
<evidence type="ECO:0000256" key="1">
    <source>
        <dbReference type="ARBA" id="ARBA00003618"/>
    </source>
</evidence>
<dbReference type="Gene3D" id="3.40.50.300">
    <property type="entry name" value="P-loop containing nucleotide triphosphate hydrolases"/>
    <property type="match status" value="2"/>
</dbReference>
<dbReference type="Proteomes" id="UP000305792">
    <property type="component" value="Unassembled WGS sequence"/>
</dbReference>
<protein>
    <recommendedName>
        <fullName evidence="3 9">DNA repair protein RecN</fullName>
    </recommendedName>
    <alternativeName>
        <fullName evidence="8 9">Recombination protein N</fullName>
    </alternativeName>
</protein>
<keyword evidence="13" id="KW-1185">Reference proteome</keyword>
<gene>
    <name evidence="12" type="primary">recN</name>
    <name evidence="12" type="ORF">E9998_08995</name>
</gene>
<proteinExistence type="inferred from homology"/>